<dbReference type="PRINTS" id="PR00080">
    <property type="entry name" value="SDRFAMILY"/>
</dbReference>
<dbReference type="SUPFAM" id="SSF51735">
    <property type="entry name" value="NAD(P)-binding Rossmann-fold domains"/>
    <property type="match status" value="1"/>
</dbReference>
<gene>
    <name evidence="6" type="ORF">F2P47_13635</name>
</gene>
<evidence type="ECO:0000313" key="6">
    <source>
        <dbReference type="EMBL" id="KAB7739049.1"/>
    </source>
</evidence>
<sequence>MGGRLEGKVAIITGGTSGIGRGTVDLFLKEGAKVVVGDLQDHKGVAMEHELGKNFSYCRTNVAHETEVKTLVEHTIEKFGKLDILFNNAGYGGVGGELHEIDMNGFDETVGVLLKGVVLGYKYAAPHMKAQQSGSIISTASVAGLQAGFGPLIYSACKAAVHHFSRCAAMELAPFFVRSNAICPGGIATSIFGSGLGLGTQVADQFAEVMKQHLANIQPTPRSGLPNDIAEMALFLGSDASSFVTGQSIAVDGGLTAGPMASLGKRIDFEKVIGDFLSSLPADAKPAQ</sequence>
<dbReference type="NCBIfam" id="NF005559">
    <property type="entry name" value="PRK07231.1"/>
    <property type="match status" value="1"/>
</dbReference>
<keyword evidence="3" id="KW-0520">NAD</keyword>
<dbReference type="GO" id="GO:0008202">
    <property type="term" value="P:steroid metabolic process"/>
    <property type="evidence" value="ECO:0007669"/>
    <property type="project" value="UniProtKB-KW"/>
</dbReference>
<keyword evidence="2 6" id="KW-0560">Oxidoreductase</keyword>
<evidence type="ECO:0000256" key="3">
    <source>
        <dbReference type="ARBA" id="ARBA00023027"/>
    </source>
</evidence>
<keyword evidence="5" id="KW-0753">Steroid metabolism</keyword>
<dbReference type="AlphaFoldDB" id="A0A6N6VGK0"/>
<organism evidence="6 7">
    <name type="scientific">Parvibaculum sedimenti</name>
    <dbReference type="NCBI Taxonomy" id="2608632"/>
    <lineage>
        <taxon>Bacteria</taxon>
        <taxon>Pseudomonadati</taxon>
        <taxon>Pseudomonadota</taxon>
        <taxon>Alphaproteobacteria</taxon>
        <taxon>Hyphomicrobiales</taxon>
        <taxon>Parvibaculaceae</taxon>
        <taxon>Parvibaculum</taxon>
    </lineage>
</organism>
<dbReference type="InterPro" id="IPR036291">
    <property type="entry name" value="NAD(P)-bd_dom_sf"/>
</dbReference>
<keyword evidence="4" id="KW-0443">Lipid metabolism</keyword>
<keyword evidence="7" id="KW-1185">Reference proteome</keyword>
<dbReference type="Proteomes" id="UP000468901">
    <property type="component" value="Unassembled WGS sequence"/>
</dbReference>
<dbReference type="InterPro" id="IPR002347">
    <property type="entry name" value="SDR_fam"/>
</dbReference>
<dbReference type="Gene3D" id="3.40.50.720">
    <property type="entry name" value="NAD(P)-binding Rossmann-like Domain"/>
    <property type="match status" value="1"/>
</dbReference>
<evidence type="ECO:0000256" key="4">
    <source>
        <dbReference type="ARBA" id="ARBA00023098"/>
    </source>
</evidence>
<comment type="caution">
    <text evidence="6">The sequence shown here is derived from an EMBL/GenBank/DDBJ whole genome shotgun (WGS) entry which is preliminary data.</text>
</comment>
<dbReference type="RefSeq" id="WP_152216932.1">
    <property type="nucleotide sequence ID" value="NZ_WESC01000013.1"/>
</dbReference>
<evidence type="ECO:0000256" key="2">
    <source>
        <dbReference type="ARBA" id="ARBA00023002"/>
    </source>
</evidence>
<name>A0A6N6VGK0_9HYPH</name>
<accession>A0A6N6VGK0</accession>
<dbReference type="PANTHER" id="PTHR43180:SF28">
    <property type="entry name" value="NAD(P)-BINDING ROSSMANN-FOLD SUPERFAMILY PROTEIN"/>
    <property type="match status" value="1"/>
</dbReference>
<dbReference type="PRINTS" id="PR00081">
    <property type="entry name" value="GDHRDH"/>
</dbReference>
<proteinExistence type="inferred from homology"/>
<dbReference type="GO" id="GO:0047936">
    <property type="term" value="F:glucose 1-dehydrogenase [NAD(P)+] activity"/>
    <property type="evidence" value="ECO:0007669"/>
    <property type="project" value="UniProtKB-EC"/>
</dbReference>
<evidence type="ECO:0000313" key="7">
    <source>
        <dbReference type="Proteomes" id="UP000468901"/>
    </source>
</evidence>
<dbReference type="Pfam" id="PF13561">
    <property type="entry name" value="adh_short_C2"/>
    <property type="match status" value="1"/>
</dbReference>
<dbReference type="EC" id="1.1.1.47" evidence="6"/>
<dbReference type="PANTHER" id="PTHR43180">
    <property type="entry name" value="3-OXOACYL-(ACYL-CARRIER-PROTEIN) REDUCTASE (AFU_ORTHOLOGUE AFUA_6G11210)"/>
    <property type="match status" value="1"/>
</dbReference>
<comment type="similarity">
    <text evidence="1">Belongs to the short-chain dehydrogenases/reductases (SDR) family.</text>
</comment>
<dbReference type="EMBL" id="WESC01000013">
    <property type="protein sequence ID" value="KAB7739049.1"/>
    <property type="molecule type" value="Genomic_DNA"/>
</dbReference>
<reference evidence="6 7" key="1">
    <citation type="submission" date="2019-09" db="EMBL/GenBank/DDBJ databases">
        <title>Parvibaculum sedimenti sp. nov., isolated from sediment.</title>
        <authorList>
            <person name="Wang Y."/>
        </authorList>
    </citation>
    <scope>NUCLEOTIDE SEQUENCE [LARGE SCALE GENOMIC DNA]</scope>
    <source>
        <strain evidence="6 7">HXT-9</strain>
    </source>
</reference>
<evidence type="ECO:0000256" key="5">
    <source>
        <dbReference type="ARBA" id="ARBA00023221"/>
    </source>
</evidence>
<dbReference type="FunFam" id="3.40.50.720:FF:000084">
    <property type="entry name" value="Short-chain dehydrogenase reductase"/>
    <property type="match status" value="1"/>
</dbReference>
<evidence type="ECO:0000256" key="1">
    <source>
        <dbReference type="ARBA" id="ARBA00006484"/>
    </source>
</evidence>
<protein>
    <submittedName>
        <fullName evidence="6">Glucose 1-dehydrogenase</fullName>
        <ecNumber evidence="6">1.1.1.47</ecNumber>
    </submittedName>
</protein>